<feature type="transmembrane region" description="Helical" evidence="6">
    <location>
        <begin position="25"/>
        <end position="42"/>
    </location>
</feature>
<dbReference type="EMBL" id="HBER01051633">
    <property type="protein sequence ID" value="CAD8550507.1"/>
    <property type="molecule type" value="Transcribed_RNA"/>
</dbReference>
<evidence type="ECO:0000256" key="4">
    <source>
        <dbReference type="ARBA" id="ARBA00023136"/>
    </source>
</evidence>
<protein>
    <recommendedName>
        <fullName evidence="8">Sugar phosphate transporter domain-containing protein</fullName>
    </recommendedName>
</protein>
<evidence type="ECO:0008006" key="8">
    <source>
        <dbReference type="Google" id="ProtNLM"/>
    </source>
</evidence>
<dbReference type="AlphaFoldDB" id="A0A7S0JFW7"/>
<feature type="transmembrane region" description="Helical" evidence="6">
    <location>
        <begin position="102"/>
        <end position="126"/>
    </location>
</feature>
<dbReference type="PANTHER" id="PTHR11132">
    <property type="entry name" value="SOLUTE CARRIER FAMILY 35"/>
    <property type="match status" value="1"/>
</dbReference>
<comment type="subcellular location">
    <subcellularLocation>
        <location evidence="1">Membrane</location>
        <topology evidence="1">Multi-pass membrane protein</topology>
    </subcellularLocation>
</comment>
<evidence type="ECO:0000256" key="5">
    <source>
        <dbReference type="SAM" id="MobiDB-lite"/>
    </source>
</evidence>
<evidence type="ECO:0000256" key="1">
    <source>
        <dbReference type="ARBA" id="ARBA00004141"/>
    </source>
</evidence>
<accession>A0A7S0JFW7</accession>
<feature type="transmembrane region" description="Helical" evidence="6">
    <location>
        <begin position="62"/>
        <end position="82"/>
    </location>
</feature>
<proteinExistence type="predicted"/>
<sequence length="155" mass="17054">MPCFAHPPQVKHVLNRLPMSTWTRVYYNNAIALFFSPPFLVFGHEYARLSQGLHALTQPRPAAAVTLSCILGVGISFTGFGLRNLVTATTFTVLGVMNKVLTILFSMLLFAQSASMVSIVALLACISGGTMYQQAPPREGHDEERQAERERLVKS</sequence>
<organism evidence="7">
    <name type="scientific">Calcidiscus leptoporus</name>
    <dbReference type="NCBI Taxonomy" id="127549"/>
    <lineage>
        <taxon>Eukaryota</taxon>
        <taxon>Haptista</taxon>
        <taxon>Haptophyta</taxon>
        <taxon>Prymnesiophyceae</taxon>
        <taxon>Coccolithales</taxon>
        <taxon>Calcidiscaceae</taxon>
        <taxon>Calcidiscus</taxon>
    </lineage>
</organism>
<evidence type="ECO:0000313" key="7">
    <source>
        <dbReference type="EMBL" id="CAD8550507.1"/>
    </source>
</evidence>
<keyword evidence="3 6" id="KW-1133">Transmembrane helix</keyword>
<gene>
    <name evidence="7" type="ORF">CLEP1334_LOCUS25797</name>
</gene>
<evidence type="ECO:0000256" key="6">
    <source>
        <dbReference type="SAM" id="Phobius"/>
    </source>
</evidence>
<keyword evidence="4 6" id="KW-0472">Membrane</keyword>
<dbReference type="InterPro" id="IPR050186">
    <property type="entry name" value="TPT_transporter"/>
</dbReference>
<feature type="region of interest" description="Disordered" evidence="5">
    <location>
        <begin position="132"/>
        <end position="155"/>
    </location>
</feature>
<evidence type="ECO:0000256" key="3">
    <source>
        <dbReference type="ARBA" id="ARBA00022989"/>
    </source>
</evidence>
<name>A0A7S0JFW7_9EUKA</name>
<evidence type="ECO:0000256" key="2">
    <source>
        <dbReference type="ARBA" id="ARBA00022692"/>
    </source>
</evidence>
<dbReference type="GO" id="GO:0016020">
    <property type="term" value="C:membrane"/>
    <property type="evidence" value="ECO:0007669"/>
    <property type="project" value="UniProtKB-SubCell"/>
</dbReference>
<reference evidence="7" key="1">
    <citation type="submission" date="2021-01" db="EMBL/GenBank/DDBJ databases">
        <authorList>
            <person name="Corre E."/>
            <person name="Pelletier E."/>
            <person name="Niang G."/>
            <person name="Scheremetjew M."/>
            <person name="Finn R."/>
            <person name="Kale V."/>
            <person name="Holt S."/>
            <person name="Cochrane G."/>
            <person name="Meng A."/>
            <person name="Brown T."/>
            <person name="Cohen L."/>
        </authorList>
    </citation>
    <scope>NUCLEOTIDE SEQUENCE</scope>
    <source>
        <strain evidence="7">RCC1130</strain>
    </source>
</reference>
<keyword evidence="2 6" id="KW-0812">Transmembrane</keyword>
<feature type="compositionally biased region" description="Basic and acidic residues" evidence="5">
    <location>
        <begin position="138"/>
        <end position="155"/>
    </location>
</feature>